<evidence type="ECO:0000256" key="3">
    <source>
        <dbReference type="ARBA" id="ARBA00022540"/>
    </source>
</evidence>
<dbReference type="Gene3D" id="1.25.40.860">
    <property type="match status" value="1"/>
</dbReference>
<keyword evidence="4 6" id="KW-0694">RNA-binding</keyword>
<dbReference type="GO" id="GO:0071541">
    <property type="term" value="C:eukaryotic translation initiation factor 3 complex, eIF3m"/>
    <property type="evidence" value="ECO:0007669"/>
    <property type="project" value="TreeGrafter"/>
</dbReference>
<dbReference type="InterPro" id="IPR000717">
    <property type="entry name" value="PCI_dom"/>
</dbReference>
<dbReference type="GO" id="GO:0003743">
    <property type="term" value="F:translation initiation factor activity"/>
    <property type="evidence" value="ECO:0007669"/>
    <property type="project" value="UniProtKB-UniRule"/>
</dbReference>
<dbReference type="InterPro" id="IPR027512">
    <property type="entry name" value="EIF3A"/>
</dbReference>
<keyword evidence="2 6" id="KW-0963">Cytoplasm</keyword>
<dbReference type="HAMAP" id="MF_03000">
    <property type="entry name" value="eIF3a"/>
    <property type="match status" value="1"/>
</dbReference>
<dbReference type="GO" id="GO:0033290">
    <property type="term" value="C:eukaryotic 48S preinitiation complex"/>
    <property type="evidence" value="ECO:0007669"/>
    <property type="project" value="UniProtKB-UniRule"/>
</dbReference>
<keyword evidence="10" id="KW-1185">Reference proteome</keyword>
<dbReference type="AlphaFoldDB" id="A0A8S4NW28"/>
<feature type="compositionally biased region" description="Gly residues" evidence="7">
    <location>
        <begin position="1115"/>
        <end position="1126"/>
    </location>
</feature>
<dbReference type="GO" id="GO:0016282">
    <property type="term" value="C:eukaryotic 43S preinitiation complex"/>
    <property type="evidence" value="ECO:0007669"/>
    <property type="project" value="UniProtKB-UniRule"/>
</dbReference>
<dbReference type="Pfam" id="PF01399">
    <property type="entry name" value="PCI"/>
    <property type="match status" value="1"/>
</dbReference>
<feature type="coiled-coil region" evidence="6">
    <location>
        <begin position="573"/>
        <end position="609"/>
    </location>
</feature>
<dbReference type="GO" id="GO:0003729">
    <property type="term" value="F:mRNA binding"/>
    <property type="evidence" value="ECO:0007669"/>
    <property type="project" value="TreeGrafter"/>
</dbReference>
<comment type="caution">
    <text evidence="9">The sequence shown here is derived from an EMBL/GenBank/DDBJ whole genome shotgun (WGS) entry which is preliminary data.</text>
</comment>
<dbReference type="OrthoDB" id="18884at2759"/>
<comment type="similarity">
    <text evidence="6">Belongs to the eIF-3 subunit A family.</text>
</comment>
<dbReference type="GO" id="GO:0043614">
    <property type="term" value="C:multi-eIF complex"/>
    <property type="evidence" value="ECO:0007669"/>
    <property type="project" value="TreeGrafter"/>
</dbReference>
<protein>
    <recommendedName>
        <fullName evidence="6">Eukaryotic translation initiation factor 3 subunit A</fullName>
        <shortName evidence="6">eIF3a</shortName>
    </recommendedName>
    <alternativeName>
        <fullName evidence="6">Eukaryotic translation initiation factor 3 subunit 10</fullName>
    </alternativeName>
</protein>
<feature type="compositionally biased region" description="Basic and acidic residues" evidence="7">
    <location>
        <begin position="1093"/>
        <end position="1114"/>
    </location>
</feature>
<dbReference type="GO" id="GO:0071540">
    <property type="term" value="C:eukaryotic translation initiation factor 3 complex, eIF3e"/>
    <property type="evidence" value="ECO:0007669"/>
    <property type="project" value="TreeGrafter"/>
</dbReference>
<feature type="domain" description="PCI" evidence="8">
    <location>
        <begin position="317"/>
        <end position="496"/>
    </location>
</feature>
<dbReference type="PROSITE" id="PS50250">
    <property type="entry name" value="PCI"/>
    <property type="match status" value="1"/>
</dbReference>
<dbReference type="EMBL" id="CAIIXF020000005">
    <property type="protein sequence ID" value="CAH1784638.1"/>
    <property type="molecule type" value="Genomic_DNA"/>
</dbReference>
<evidence type="ECO:0000256" key="6">
    <source>
        <dbReference type="HAMAP-Rule" id="MF_03000"/>
    </source>
</evidence>
<dbReference type="InterPro" id="IPR054711">
    <property type="entry name" value="eIF3a_PCI_TPR-like"/>
</dbReference>
<dbReference type="PANTHER" id="PTHR14005:SF0">
    <property type="entry name" value="EUKARYOTIC TRANSLATION INITIATION FACTOR 3 SUBUNIT A"/>
    <property type="match status" value="1"/>
</dbReference>
<comment type="subcellular location">
    <subcellularLocation>
        <location evidence="1 6">Cytoplasm</location>
    </subcellularLocation>
</comment>
<comment type="function">
    <text evidence="6">RNA-binding component of the eukaryotic translation initiation factor 3 (eIF-3) complex, which is involved in protein synthesis of a specialized repertoire of mRNAs and, together with other initiation factors, stimulates binding of mRNA and methionyl-tRNAi to the 40S ribosome. The eIF-3 complex specifically targets and initiates translation of a subset of mRNAs involved in cell proliferation.</text>
</comment>
<gene>
    <name evidence="9" type="ORF">OFUS_LOCUS10797</name>
</gene>
<evidence type="ECO:0000259" key="8">
    <source>
        <dbReference type="PROSITE" id="PS50250"/>
    </source>
</evidence>
<keyword evidence="6" id="KW-0175">Coiled coil</keyword>
<dbReference type="Pfam" id="PF22591">
    <property type="entry name" value="eIF3a_PCI_TPR-like"/>
    <property type="match status" value="1"/>
</dbReference>
<evidence type="ECO:0000256" key="4">
    <source>
        <dbReference type="ARBA" id="ARBA00022884"/>
    </source>
</evidence>
<keyword evidence="3 6" id="KW-0396">Initiation factor</keyword>
<dbReference type="FunFam" id="4.10.860.10:FF:000001">
    <property type="entry name" value="Eukaryotic translation initiation factor 3 subunit A"/>
    <property type="match status" value="1"/>
</dbReference>
<evidence type="ECO:0000256" key="2">
    <source>
        <dbReference type="ARBA" id="ARBA00022490"/>
    </source>
</evidence>
<dbReference type="GO" id="GO:0001732">
    <property type="term" value="P:formation of cytoplasmic translation initiation complex"/>
    <property type="evidence" value="ECO:0007669"/>
    <property type="project" value="UniProtKB-UniRule"/>
</dbReference>
<dbReference type="SMART" id="SM00088">
    <property type="entry name" value="PINT"/>
    <property type="match status" value="1"/>
</dbReference>
<dbReference type="Gene3D" id="4.10.860.10">
    <property type="entry name" value="UVR domain"/>
    <property type="match status" value="1"/>
</dbReference>
<feature type="coiled-coil region" evidence="6">
    <location>
        <begin position="665"/>
        <end position="699"/>
    </location>
</feature>
<feature type="compositionally biased region" description="Basic and acidic residues" evidence="7">
    <location>
        <begin position="1127"/>
        <end position="1185"/>
    </location>
</feature>
<evidence type="ECO:0000256" key="1">
    <source>
        <dbReference type="ARBA" id="ARBA00004496"/>
    </source>
</evidence>
<evidence type="ECO:0000313" key="10">
    <source>
        <dbReference type="Proteomes" id="UP000749559"/>
    </source>
</evidence>
<feature type="compositionally biased region" description="Basic and acidic residues" evidence="7">
    <location>
        <begin position="922"/>
        <end position="1084"/>
    </location>
</feature>
<evidence type="ECO:0000256" key="7">
    <source>
        <dbReference type="SAM" id="MobiDB-lite"/>
    </source>
</evidence>
<organism evidence="9 10">
    <name type="scientific">Owenia fusiformis</name>
    <name type="common">Polychaete worm</name>
    <dbReference type="NCBI Taxonomy" id="6347"/>
    <lineage>
        <taxon>Eukaryota</taxon>
        <taxon>Metazoa</taxon>
        <taxon>Spiralia</taxon>
        <taxon>Lophotrochozoa</taxon>
        <taxon>Annelida</taxon>
        <taxon>Polychaeta</taxon>
        <taxon>Sedentaria</taxon>
        <taxon>Canalipalpata</taxon>
        <taxon>Sabellida</taxon>
        <taxon>Oweniida</taxon>
        <taxon>Oweniidae</taxon>
        <taxon>Owenia</taxon>
    </lineage>
</organism>
<name>A0A8S4NW28_OWEFU</name>
<dbReference type="GO" id="GO:0002188">
    <property type="term" value="P:translation reinitiation"/>
    <property type="evidence" value="ECO:0007669"/>
    <property type="project" value="TreeGrafter"/>
</dbReference>
<sequence length="1202" mass="140750">MPTYFQKPENALKRANEFIDVGKSSRALDVLYDVIKSKKHRTWQKGIHEGIMEEYLRLCVELKKSHIAKEGLYQYKNICQQVNIKSLEDVVRKYLALAEKKTEEAKAESHQAVVDIDDLDNALQSPESLLLSAVSGEDTQDRTDRAILTPWVKFLWESYRQCLDLLRNNSSVEKLYQDIAQQAFKFCLNYSRKTEFRKLCDNLRTHLGHIHKHQHQQRAINLNNPESQAMHLETRLVQLESAIQMELWQEAYKAIEDVNGFILLSKKPPKPSLMANYYQKLALVFKKAGNHLFHACALARLLQLSKEQKKNLSSEEAQKLASRVLCATLSIPIPPSRNQMANLLDFDETALEKERRLASLLNLQNPPTRQSLVNDLVKTGIVQSVNPQLSNLYRWLEVEFHPLKLSSRVANSLEFIEKNPDLSQYTTAIQEITITRLLKQVSQVYQTIEFSRLAALAPFVSEFQLEKVIVHEIKNLELQVRIDHQSRSLSFGTDLAVSQKEDAPEGPSIQAMPSEQIRSQLTNMASALQKAINVIKPTDGDQETEDLRAHIVKNYRSSAKTDHTRILQRRHIIEERKEELENINTERERLEYEKIREAQQEQIAAEEARLLKEADMRAAMKKQEEHDEIKRKHAKERLEQLKKSDVGASAFKDLSEQELAELDADEIMAKQVEQLEKEKKELQERLKAQERKVDHFARAKRVEEIPLLLKKFDEDREEMKNFWYREEEERITQAKSEREYAIANRERLKRMETDKNAFMNKLKEARQSVYKENVKAFNKRLAEERKRRLEERKQTRKDERRQRYIQEKEEEAQRIRDEKLKREREEKERLEQEQRELEEAAYRDKLAKLEEQAEKQRKREQEIEERNRAREEAQKSRPRQGEDRWGRDGDRDRDRDRDDRGRDEEDGSPRRGAWKPPAKEGGGWRERQKQKEDSWKSPREKEVPEDRGESTWRSRMPARDIREEYRKQSPEPPRDQDEEPPRRRELSPPQRGGDRFRDDRGPSPRGRDNRDTWRRGGDDRRGGPAPRDDDRGSDRWRRGGDDEPRGGGGGWRDRRGGDDDRRDDRGGDDRGGWRGRGGDDRGMDRGGGGGGRWGRDDDRRDDRDSRPRGDDGGRWRAGGGGGGGGGWRDRERERDSRPPPRDDREDRWRRDDPPRDRDSRREPEGGWRRGGDDRPPPRTSERPPPRDGGGPEDDGWTTVKTK</sequence>
<proteinExistence type="inferred from homology"/>
<feature type="region of interest" description="Disordered" evidence="7">
    <location>
        <begin position="785"/>
        <end position="1202"/>
    </location>
</feature>
<dbReference type="PANTHER" id="PTHR14005">
    <property type="entry name" value="EUKARYOTIC TRANSLATION INITIATION FACTOR 3, THETA SUBUNIT"/>
    <property type="match status" value="1"/>
</dbReference>
<accession>A0A8S4NW28</accession>
<evidence type="ECO:0000313" key="9">
    <source>
        <dbReference type="EMBL" id="CAH1784638.1"/>
    </source>
</evidence>
<comment type="subunit">
    <text evidence="6">Component of the eukaryotic translation initiation factor 3 (eIF-3) complex.</text>
</comment>
<evidence type="ECO:0000256" key="5">
    <source>
        <dbReference type="ARBA" id="ARBA00022917"/>
    </source>
</evidence>
<reference evidence="9" key="1">
    <citation type="submission" date="2022-03" db="EMBL/GenBank/DDBJ databases">
        <authorList>
            <person name="Martin C."/>
        </authorList>
    </citation>
    <scope>NUCLEOTIDE SEQUENCE</scope>
</reference>
<dbReference type="Proteomes" id="UP000749559">
    <property type="component" value="Unassembled WGS sequence"/>
</dbReference>
<keyword evidence="5 6" id="KW-0648">Protein biosynthesis</keyword>
<feature type="compositionally biased region" description="Basic and acidic residues" evidence="7">
    <location>
        <begin position="785"/>
        <end position="909"/>
    </location>
</feature>